<keyword evidence="3" id="KW-0812">Transmembrane</keyword>
<keyword evidence="3" id="KW-0472">Membrane</keyword>
<accession>A0AAD6P585</accession>
<dbReference type="SUPFAM" id="SSF56112">
    <property type="entry name" value="Protein kinase-like (PK-like)"/>
    <property type="match status" value="1"/>
</dbReference>
<dbReference type="EMBL" id="JAPFFJ010000011">
    <property type="protein sequence ID" value="KAJ6416473.1"/>
    <property type="molecule type" value="Genomic_DNA"/>
</dbReference>
<dbReference type="InterPro" id="IPR011009">
    <property type="entry name" value="Kinase-like_dom_sf"/>
</dbReference>
<dbReference type="InterPro" id="IPR003609">
    <property type="entry name" value="Pan_app"/>
</dbReference>
<keyword evidence="6" id="KW-1185">Reference proteome</keyword>
<evidence type="ECO:0000256" key="3">
    <source>
        <dbReference type="SAM" id="Phobius"/>
    </source>
</evidence>
<dbReference type="PANTHER" id="PTHR32444">
    <property type="entry name" value="BULB-TYPE LECTIN DOMAIN-CONTAINING PROTEIN"/>
    <property type="match status" value="1"/>
</dbReference>
<evidence type="ECO:0000256" key="1">
    <source>
        <dbReference type="ARBA" id="ARBA00022729"/>
    </source>
</evidence>
<evidence type="ECO:0000313" key="6">
    <source>
        <dbReference type="Proteomes" id="UP001162972"/>
    </source>
</evidence>
<dbReference type="AlphaFoldDB" id="A0AAD6P585"/>
<evidence type="ECO:0000256" key="2">
    <source>
        <dbReference type="ARBA" id="ARBA00023157"/>
    </source>
</evidence>
<evidence type="ECO:0000259" key="4">
    <source>
        <dbReference type="PROSITE" id="PS50948"/>
    </source>
</evidence>
<dbReference type="SMART" id="SM00473">
    <property type="entry name" value="PAN_AP"/>
    <property type="match status" value="1"/>
</dbReference>
<keyword evidence="2" id="KW-1015">Disulfide bond</keyword>
<dbReference type="Pfam" id="PF00954">
    <property type="entry name" value="S_locus_glycop"/>
    <property type="match status" value="1"/>
</dbReference>
<dbReference type="InterPro" id="IPR000858">
    <property type="entry name" value="S_locus_glycoprot_dom"/>
</dbReference>
<feature type="transmembrane region" description="Helical" evidence="3">
    <location>
        <begin position="232"/>
        <end position="253"/>
    </location>
</feature>
<evidence type="ECO:0000313" key="5">
    <source>
        <dbReference type="EMBL" id="KAJ6416473.1"/>
    </source>
</evidence>
<dbReference type="Pfam" id="PF08276">
    <property type="entry name" value="PAN_2"/>
    <property type="match status" value="1"/>
</dbReference>
<dbReference type="Gene3D" id="3.30.200.20">
    <property type="entry name" value="Phosphorylase Kinase, domain 1"/>
    <property type="match status" value="1"/>
</dbReference>
<dbReference type="PANTHER" id="PTHR32444:SF198">
    <property type="entry name" value="BULB-TYPE LECTIN DOMAIN-CONTAINING PROTEIN"/>
    <property type="match status" value="1"/>
</dbReference>
<feature type="domain" description="Apple" evidence="4">
    <location>
        <begin position="133"/>
        <end position="218"/>
    </location>
</feature>
<dbReference type="Proteomes" id="UP001162972">
    <property type="component" value="Chromosome 11"/>
</dbReference>
<gene>
    <name evidence="5" type="ORF">OIU84_002352</name>
</gene>
<name>A0AAD6P585_9ROSI</name>
<protein>
    <recommendedName>
        <fullName evidence="4">Apple domain-containing protein</fullName>
    </recommendedName>
</protein>
<sequence length="332" mass="37428">MVIHVGVVVPWVGQKFIGIPVVYPSGFSLQDEGDGTITLSSLIDPDLRLTYVLTHHGKLTDQHWSSKKGGWIYDWEVPSTECDIYGKCGPFGRCDAQISPICRCLKGFVPKYQDEWNKGIWTSGCVRMTSLQCDRIRNGSEVGKEDGFMKLEMMKVPTFAEYLPSSGSEQACKDECLKNCTCVAYSYYNGFGCMVWTGNLIDIQKFSQGGADLNIRLAYTEFVADKKRNLKVIISMSVIGGATAIFICVFFYWKWMATHRERKLRSEETLSFKTREAQETAFDVNLPENAMEVKLEPLFRLQVLETATNNFHISNKLGQGGFGGVYRVTLLE</sequence>
<keyword evidence="1" id="KW-0732">Signal</keyword>
<dbReference type="CDD" id="cd01098">
    <property type="entry name" value="PAN_AP_plant"/>
    <property type="match status" value="1"/>
</dbReference>
<organism evidence="5 6">
    <name type="scientific">Salix udensis</name>
    <dbReference type="NCBI Taxonomy" id="889485"/>
    <lineage>
        <taxon>Eukaryota</taxon>
        <taxon>Viridiplantae</taxon>
        <taxon>Streptophyta</taxon>
        <taxon>Embryophyta</taxon>
        <taxon>Tracheophyta</taxon>
        <taxon>Spermatophyta</taxon>
        <taxon>Magnoliopsida</taxon>
        <taxon>eudicotyledons</taxon>
        <taxon>Gunneridae</taxon>
        <taxon>Pentapetalae</taxon>
        <taxon>rosids</taxon>
        <taxon>fabids</taxon>
        <taxon>Malpighiales</taxon>
        <taxon>Salicaceae</taxon>
        <taxon>Saliceae</taxon>
        <taxon>Salix</taxon>
    </lineage>
</organism>
<proteinExistence type="predicted"/>
<dbReference type="PROSITE" id="PS50948">
    <property type="entry name" value="PAN"/>
    <property type="match status" value="1"/>
</dbReference>
<dbReference type="GO" id="GO:0048544">
    <property type="term" value="P:recognition of pollen"/>
    <property type="evidence" value="ECO:0007669"/>
    <property type="project" value="InterPro"/>
</dbReference>
<reference evidence="5 6" key="1">
    <citation type="journal article" date="2023" name="Int. J. Mol. Sci.">
        <title>De Novo Assembly and Annotation of 11 Diverse Shrub Willow (Salix) Genomes Reveals Novel Gene Organization in Sex-Linked Regions.</title>
        <authorList>
            <person name="Hyden B."/>
            <person name="Feng K."/>
            <person name="Yates T.B."/>
            <person name="Jawdy S."/>
            <person name="Cereghino C."/>
            <person name="Smart L.B."/>
            <person name="Muchero W."/>
        </authorList>
    </citation>
    <scope>NUCLEOTIDE SEQUENCE [LARGE SCALE GENOMIC DNA]</scope>
    <source>
        <tissue evidence="5">Shoot tip</tissue>
    </source>
</reference>
<comment type="caution">
    <text evidence="5">The sequence shown here is derived from an EMBL/GenBank/DDBJ whole genome shotgun (WGS) entry which is preliminary data.</text>
</comment>
<keyword evidence="3" id="KW-1133">Transmembrane helix</keyword>